<name>W2L3G2_PHYNI</name>
<dbReference type="OrthoDB" id="126844at2759"/>
<reference evidence="2" key="1">
    <citation type="submission" date="2013-11" db="EMBL/GenBank/DDBJ databases">
        <title>The Genome Sequence of Phytophthora parasitica CHvinca01.</title>
        <authorList>
            <consortium name="The Broad Institute Genomics Platform"/>
            <person name="Russ C."/>
            <person name="Tyler B."/>
            <person name="Panabieres F."/>
            <person name="Shan W."/>
            <person name="Tripathy S."/>
            <person name="Grunwald N."/>
            <person name="Machado M."/>
            <person name="Johnson C.S."/>
            <person name="Arredondo F."/>
            <person name="Hong C."/>
            <person name="Coffey M."/>
            <person name="Young S.K."/>
            <person name="Zeng Q."/>
            <person name="Gargeya S."/>
            <person name="Fitzgerald M."/>
            <person name="Abouelleil A."/>
            <person name="Alvarado L."/>
            <person name="Chapman S.B."/>
            <person name="Gainer-Dewar J."/>
            <person name="Goldberg J."/>
            <person name="Griggs A."/>
            <person name="Gujja S."/>
            <person name="Hansen M."/>
            <person name="Howarth C."/>
            <person name="Imamovic A."/>
            <person name="Ireland A."/>
            <person name="Larimer J."/>
            <person name="McCowan C."/>
            <person name="Murphy C."/>
            <person name="Pearson M."/>
            <person name="Poon T.W."/>
            <person name="Priest M."/>
            <person name="Roberts A."/>
            <person name="Saif S."/>
            <person name="Shea T."/>
            <person name="Sykes S."/>
            <person name="Wortman J."/>
            <person name="Nusbaum C."/>
            <person name="Birren B."/>
        </authorList>
    </citation>
    <scope>NUCLEOTIDE SEQUENCE [LARGE SCALE GENOMIC DNA]</scope>
    <source>
        <strain evidence="2">CHvinca01</strain>
    </source>
</reference>
<gene>
    <name evidence="2" type="ORF">L917_09543</name>
</gene>
<organism evidence="2">
    <name type="scientific">Phytophthora nicotianae</name>
    <name type="common">Potato buckeye rot agent</name>
    <name type="synonym">Phytophthora parasitica</name>
    <dbReference type="NCBI Taxonomy" id="4792"/>
    <lineage>
        <taxon>Eukaryota</taxon>
        <taxon>Sar</taxon>
        <taxon>Stramenopiles</taxon>
        <taxon>Oomycota</taxon>
        <taxon>Peronosporomycetes</taxon>
        <taxon>Peronosporales</taxon>
        <taxon>Peronosporaceae</taxon>
        <taxon>Phytophthora</taxon>
    </lineage>
</organism>
<accession>W2L3G2</accession>
<evidence type="ECO:0000313" key="2">
    <source>
        <dbReference type="EMBL" id="ETL91988.1"/>
    </source>
</evidence>
<evidence type="ECO:0000256" key="1">
    <source>
        <dbReference type="SAM" id="Coils"/>
    </source>
</evidence>
<keyword evidence="1" id="KW-0175">Coiled coil</keyword>
<dbReference type="EMBL" id="KI679953">
    <property type="protein sequence ID" value="ETL91988.1"/>
    <property type="molecule type" value="Genomic_DNA"/>
</dbReference>
<protein>
    <submittedName>
        <fullName evidence="2">Uncharacterized protein</fullName>
    </submittedName>
</protein>
<feature type="coiled-coil region" evidence="1">
    <location>
        <begin position="133"/>
        <end position="164"/>
    </location>
</feature>
<dbReference type="VEuPathDB" id="FungiDB:PPTG_01419"/>
<proteinExistence type="predicted"/>
<dbReference type="Proteomes" id="UP000054423">
    <property type="component" value="Unassembled WGS sequence"/>
</dbReference>
<sequence>MELQEALEVEGVTAFAPPPAPTFRYVIRLENGKMRFWMEEPASKKQWYKGDLDRADYITATNAIPGTSASDFVKYFQDILDSKLDDAGGAQRELTLLSNGALQLILSLKISFLHSTRLATYMFVHNSGSVERIHTLEEKVRGLERKVEVKVRALEGQVVDLKEDLAAPSILQLEAHGKQHLVWKYSDSASQDPPTITMFCQPRDITQRAHSNSRA</sequence>
<dbReference type="AlphaFoldDB" id="W2L3G2"/>